<dbReference type="GO" id="GO:0098542">
    <property type="term" value="P:defense response to other organism"/>
    <property type="evidence" value="ECO:0007669"/>
    <property type="project" value="TreeGrafter"/>
</dbReference>
<feature type="region of interest" description="Disordered" evidence="7">
    <location>
        <begin position="987"/>
        <end position="1052"/>
    </location>
</feature>
<name>A0AA88QG84_9ASTE</name>
<evidence type="ECO:0000259" key="11">
    <source>
        <dbReference type="Pfam" id="PF23598"/>
    </source>
</evidence>
<evidence type="ECO:0000256" key="5">
    <source>
        <dbReference type="ARBA" id="ARBA00022821"/>
    </source>
</evidence>
<proteinExistence type="inferred from homology"/>
<dbReference type="PANTHER" id="PTHR23155">
    <property type="entry name" value="DISEASE RESISTANCE PROTEIN RP"/>
    <property type="match status" value="1"/>
</dbReference>
<evidence type="ECO:0000256" key="2">
    <source>
        <dbReference type="ARBA" id="ARBA00022614"/>
    </source>
</evidence>
<feature type="region of interest" description="Disordered" evidence="7">
    <location>
        <begin position="1117"/>
        <end position="1147"/>
    </location>
</feature>
<dbReference type="SUPFAM" id="SSF52540">
    <property type="entry name" value="P-loop containing nucleoside triphosphate hydrolases"/>
    <property type="match status" value="1"/>
</dbReference>
<evidence type="ECO:0008006" key="14">
    <source>
        <dbReference type="Google" id="ProtNLM"/>
    </source>
</evidence>
<dbReference type="Gene3D" id="3.80.10.10">
    <property type="entry name" value="Ribonuclease Inhibitor"/>
    <property type="match status" value="1"/>
</dbReference>
<protein>
    <recommendedName>
        <fullName evidence="14">Disease resistance protein RPM1</fullName>
    </recommendedName>
</protein>
<dbReference type="Gene3D" id="1.10.8.430">
    <property type="entry name" value="Helical domain of apoptotic protease-activating factors"/>
    <property type="match status" value="1"/>
</dbReference>
<dbReference type="Pfam" id="PF00931">
    <property type="entry name" value="NB-ARC"/>
    <property type="match status" value="1"/>
</dbReference>
<dbReference type="InterPro" id="IPR055414">
    <property type="entry name" value="LRR_R13L4/SHOC2-like"/>
</dbReference>
<dbReference type="PANTHER" id="PTHR23155:SF1232">
    <property type="entry name" value="OS09G0270700 PROTEIN"/>
    <property type="match status" value="1"/>
</dbReference>
<dbReference type="InterPro" id="IPR036388">
    <property type="entry name" value="WH-like_DNA-bd_sf"/>
</dbReference>
<dbReference type="InterPro" id="IPR041118">
    <property type="entry name" value="Rx_N"/>
</dbReference>
<keyword evidence="3" id="KW-0677">Repeat</keyword>
<keyword evidence="13" id="KW-1185">Reference proteome</keyword>
<dbReference type="EMBL" id="JAVXUO010002895">
    <property type="protein sequence ID" value="KAK2968677.1"/>
    <property type="molecule type" value="Genomic_DNA"/>
</dbReference>
<dbReference type="Pfam" id="PF18052">
    <property type="entry name" value="Rx_N"/>
    <property type="match status" value="1"/>
</dbReference>
<evidence type="ECO:0000259" key="9">
    <source>
        <dbReference type="Pfam" id="PF18052"/>
    </source>
</evidence>
<dbReference type="FunFam" id="1.10.10.10:FF:000322">
    <property type="entry name" value="Probable disease resistance protein At1g63360"/>
    <property type="match status" value="1"/>
</dbReference>
<dbReference type="Gene3D" id="1.20.5.4130">
    <property type="match status" value="1"/>
</dbReference>
<dbReference type="CDD" id="cd14798">
    <property type="entry name" value="RX-CC_like"/>
    <property type="match status" value="1"/>
</dbReference>
<dbReference type="GO" id="GO:0051607">
    <property type="term" value="P:defense response to virus"/>
    <property type="evidence" value="ECO:0007669"/>
    <property type="project" value="UniProtKB-ARBA"/>
</dbReference>
<comment type="caution">
    <text evidence="12">The sequence shown here is derived from an EMBL/GenBank/DDBJ whole genome shotgun (WGS) entry which is preliminary data.</text>
</comment>
<evidence type="ECO:0000259" key="10">
    <source>
        <dbReference type="Pfam" id="PF23559"/>
    </source>
</evidence>
<evidence type="ECO:0000256" key="6">
    <source>
        <dbReference type="ARBA" id="ARBA00022840"/>
    </source>
</evidence>
<dbReference type="Pfam" id="PF23598">
    <property type="entry name" value="LRR_14"/>
    <property type="match status" value="1"/>
</dbReference>
<dbReference type="Proteomes" id="UP001187471">
    <property type="component" value="Unassembled WGS sequence"/>
</dbReference>
<dbReference type="Gene3D" id="1.10.10.10">
    <property type="entry name" value="Winged helix-like DNA-binding domain superfamily/Winged helix DNA-binding domain"/>
    <property type="match status" value="1"/>
</dbReference>
<feature type="domain" description="Disease resistance protein winged helix" evidence="10">
    <location>
        <begin position="433"/>
        <end position="504"/>
    </location>
</feature>
<dbReference type="InterPro" id="IPR002182">
    <property type="entry name" value="NB-ARC"/>
</dbReference>
<dbReference type="SUPFAM" id="SSF52058">
    <property type="entry name" value="L domain-like"/>
    <property type="match status" value="1"/>
</dbReference>
<evidence type="ECO:0000256" key="1">
    <source>
        <dbReference type="ARBA" id="ARBA00008894"/>
    </source>
</evidence>
<feature type="domain" description="NB-ARC" evidence="8">
    <location>
        <begin position="169"/>
        <end position="346"/>
    </location>
</feature>
<keyword evidence="2" id="KW-0433">Leucine-rich repeat</keyword>
<keyword evidence="6" id="KW-0067">ATP-binding</keyword>
<dbReference type="GO" id="GO:0043531">
    <property type="term" value="F:ADP binding"/>
    <property type="evidence" value="ECO:0007669"/>
    <property type="project" value="InterPro"/>
</dbReference>
<evidence type="ECO:0000313" key="13">
    <source>
        <dbReference type="Proteomes" id="UP001187471"/>
    </source>
</evidence>
<dbReference type="PRINTS" id="PR00364">
    <property type="entry name" value="DISEASERSIST"/>
</dbReference>
<dbReference type="Gene3D" id="3.40.50.300">
    <property type="entry name" value="P-loop containing nucleotide triphosphate hydrolases"/>
    <property type="match status" value="1"/>
</dbReference>
<feature type="compositionally biased region" description="Polar residues" evidence="7">
    <location>
        <begin position="1118"/>
        <end position="1133"/>
    </location>
</feature>
<feature type="domain" description="Disease resistance R13L4/SHOC-2-like LRR" evidence="11">
    <location>
        <begin position="549"/>
        <end position="875"/>
    </location>
</feature>
<dbReference type="Pfam" id="PF23559">
    <property type="entry name" value="WHD_DRP"/>
    <property type="match status" value="1"/>
</dbReference>
<dbReference type="InterPro" id="IPR042197">
    <property type="entry name" value="Apaf_helical"/>
</dbReference>
<dbReference type="InterPro" id="IPR038005">
    <property type="entry name" value="RX-like_CC"/>
</dbReference>
<evidence type="ECO:0000313" key="12">
    <source>
        <dbReference type="EMBL" id="KAK2968677.1"/>
    </source>
</evidence>
<dbReference type="InterPro" id="IPR032675">
    <property type="entry name" value="LRR_dom_sf"/>
</dbReference>
<feature type="domain" description="Disease resistance N-terminal" evidence="9">
    <location>
        <begin position="6"/>
        <end position="90"/>
    </location>
</feature>
<dbReference type="GO" id="GO:0005524">
    <property type="term" value="F:ATP binding"/>
    <property type="evidence" value="ECO:0007669"/>
    <property type="project" value="UniProtKB-KW"/>
</dbReference>
<evidence type="ECO:0000259" key="8">
    <source>
        <dbReference type="Pfam" id="PF00931"/>
    </source>
</evidence>
<dbReference type="AlphaFoldDB" id="A0AA88QG84"/>
<keyword evidence="4" id="KW-0547">Nucleotide-binding</keyword>
<organism evidence="12 13">
    <name type="scientific">Escallonia rubra</name>
    <dbReference type="NCBI Taxonomy" id="112253"/>
    <lineage>
        <taxon>Eukaryota</taxon>
        <taxon>Viridiplantae</taxon>
        <taxon>Streptophyta</taxon>
        <taxon>Embryophyta</taxon>
        <taxon>Tracheophyta</taxon>
        <taxon>Spermatophyta</taxon>
        <taxon>Magnoliopsida</taxon>
        <taxon>eudicotyledons</taxon>
        <taxon>Gunneridae</taxon>
        <taxon>Pentapetalae</taxon>
        <taxon>asterids</taxon>
        <taxon>campanulids</taxon>
        <taxon>Escalloniales</taxon>
        <taxon>Escalloniaceae</taxon>
        <taxon>Escallonia</taxon>
    </lineage>
</organism>
<keyword evidence="5" id="KW-0611">Plant defense</keyword>
<reference evidence="12" key="1">
    <citation type="submission" date="2022-12" db="EMBL/GenBank/DDBJ databases">
        <title>Draft genome assemblies for two species of Escallonia (Escalloniales).</title>
        <authorList>
            <person name="Chanderbali A."/>
            <person name="Dervinis C."/>
            <person name="Anghel I."/>
            <person name="Soltis D."/>
            <person name="Soltis P."/>
            <person name="Zapata F."/>
        </authorList>
    </citation>
    <scope>NUCLEOTIDE SEQUENCE</scope>
    <source>
        <strain evidence="12">UCBG92.1500</strain>
        <tissue evidence="12">Leaf</tissue>
    </source>
</reference>
<dbReference type="InterPro" id="IPR044974">
    <property type="entry name" value="Disease_R_plants"/>
</dbReference>
<accession>A0AA88QG84</accession>
<dbReference type="InterPro" id="IPR058922">
    <property type="entry name" value="WHD_DRP"/>
</dbReference>
<dbReference type="FunFam" id="3.40.50.300:FF:001091">
    <property type="entry name" value="Probable disease resistance protein At1g61300"/>
    <property type="match status" value="1"/>
</dbReference>
<comment type="similarity">
    <text evidence="1">Belongs to the disease resistance NB-LRR family.</text>
</comment>
<sequence>MAFVGVDFLIGELVSILENEISLTGGVYDGLDELKRELTSMRSFLEDTERKSGLSQVEKIWVEDIRDMCYPVEDIIDEFMYHMNKSKGGNKLTKPLYQAILLPMNLWMRHRVSSQLQEINRKIKSIPERRRRYGVEIVDKTESEDDSRRVQYRSESLVFAKESHLVGIEDDRRQLIHWMTSDEPGRTVISVVGMGGSGKSTLVVNVYNSNIIKQHFDCYAWITVSQNYVLDDVLRDMIREFYRSKKEKVLVNLSSMKYKDLLEMLVDYLRPKRYVVVLDDVWSLKLWDDINVALLDEGLGSRVMLTTRCTKVAQSTFGVKFNVLHIKPLKLSEAWDLFCTKAFSGNENNCCPIDLQNIALDLVKRCGGLPLAVLALGGVMHSKQLVSEWIYFNGSLNQELSNNPDLEVVKSILWLSFTDLPCHLKRCFLYCCMFPEDYVIRRKRLIRLWIAEGFVNHVRGKSLERLADDYLMELILRHMLQVVMRNPSGRPKACKMHDLLRELALHTSEREKLCTVYDGREANEEITRERRLSILSSVKDVKSFKGMSKLRSLFIFAADTNPPSSASTFLSQFKFLRVMDLQDVAIEKLPDEIADLFNLRYLNLRRTKVKELPKSIGKLQNLQTLDIADSNIEVLPKSIRKLQKLRHLIVYRYYPDGDDFYYIYGTPLPSSICKLANLQVLTGVDAKPSLLKQLKNMTQLTSLAITKVRKVDEKDLCSSIQSMNLLHNLFVMVTDEQEYLGINALSTAPPCLKRLILVGKLDKVPCWFNSLRSLTYLCLHWSKLSDDLLPHIQTLANLGQLELTNVYAGDRLWFSTGFRKLTRLYLRNLPNLKEIIIEKGVMPGLQQMYLGNCMELKMLPRGIENLTSLAKLDLLLLSKELIDRIRGVDSVDYPRVRHIPEIDHFYQSAYGQSYESLSRFDFKKDFDMYSNHPQIQKTHTWHSWKSPNGPQPNGNNVGMSDMAEVHVPTVNQPLTENSYGPWMIAKRRGRRPSATKPQASVGLVNRFSPLAEETNELDRSKRKERNDLQKKKNIRPSEGPRLQPTGKDIRPVPKESNIHLEEQWSVHISEQAQQASVSQPISGKFWSTNLEAEEMETEDNPTVEILSDKITLDRSKQRSCNLDITQPSSNPSSPMEKDSNLPKVFLA</sequence>
<dbReference type="InterPro" id="IPR027417">
    <property type="entry name" value="P-loop_NTPase"/>
</dbReference>
<gene>
    <name evidence="12" type="ORF">RJ640_001580</name>
</gene>
<evidence type="ECO:0000256" key="7">
    <source>
        <dbReference type="SAM" id="MobiDB-lite"/>
    </source>
</evidence>
<evidence type="ECO:0000256" key="4">
    <source>
        <dbReference type="ARBA" id="ARBA00022741"/>
    </source>
</evidence>
<evidence type="ECO:0000256" key="3">
    <source>
        <dbReference type="ARBA" id="ARBA00022737"/>
    </source>
</evidence>
<feature type="compositionally biased region" description="Basic and acidic residues" evidence="7">
    <location>
        <begin position="1016"/>
        <end position="1030"/>
    </location>
</feature>